<dbReference type="Proteomes" id="UP000647339">
    <property type="component" value="Unassembled WGS sequence"/>
</dbReference>
<evidence type="ECO:0000313" key="2">
    <source>
        <dbReference type="Proteomes" id="UP000647339"/>
    </source>
</evidence>
<protein>
    <recommendedName>
        <fullName evidence="3">6-bladed beta-propeller</fullName>
    </recommendedName>
</protein>
<reference evidence="2" key="1">
    <citation type="journal article" date="2019" name="Int. J. Syst. Evol. Microbiol.">
        <title>The Global Catalogue of Microorganisms (GCM) 10K type strain sequencing project: providing services to taxonomists for standard genome sequencing and annotation.</title>
        <authorList>
            <consortium name="The Broad Institute Genomics Platform"/>
            <consortium name="The Broad Institute Genome Sequencing Center for Infectious Disease"/>
            <person name="Wu L."/>
            <person name="Ma J."/>
        </authorList>
    </citation>
    <scope>NUCLEOTIDE SEQUENCE [LARGE SCALE GENOMIC DNA]</scope>
    <source>
        <strain evidence="2">CGMCC 1.15407</strain>
    </source>
</reference>
<proteinExistence type="predicted"/>
<evidence type="ECO:0000313" key="1">
    <source>
        <dbReference type="EMBL" id="GGF51125.1"/>
    </source>
</evidence>
<accession>A0ABQ1VB84</accession>
<dbReference type="EMBL" id="BMIU01000038">
    <property type="protein sequence ID" value="GGF51125.1"/>
    <property type="molecule type" value="Genomic_DNA"/>
</dbReference>
<dbReference type="RefSeq" id="WP_137402182.1">
    <property type="nucleotide sequence ID" value="NZ_BMIU01000038.1"/>
</dbReference>
<name>A0ABQ1VB84_9BACT</name>
<gene>
    <name evidence="1" type="ORF">GCM10011339_44600</name>
</gene>
<organism evidence="1 2">
    <name type="scientific">Echinicola rosea</name>
    <dbReference type="NCBI Taxonomy" id="1807691"/>
    <lineage>
        <taxon>Bacteria</taxon>
        <taxon>Pseudomonadati</taxon>
        <taxon>Bacteroidota</taxon>
        <taxon>Cytophagia</taxon>
        <taxon>Cytophagales</taxon>
        <taxon>Cyclobacteriaceae</taxon>
        <taxon>Echinicola</taxon>
    </lineage>
</organism>
<dbReference type="Pfam" id="PF17170">
    <property type="entry name" value="DUF5128"/>
    <property type="match status" value="1"/>
</dbReference>
<comment type="caution">
    <text evidence="1">The sequence shown here is derived from an EMBL/GenBank/DDBJ whole genome shotgun (WGS) entry which is preliminary data.</text>
</comment>
<keyword evidence="2" id="KW-1185">Reference proteome</keyword>
<evidence type="ECO:0008006" key="3">
    <source>
        <dbReference type="Google" id="ProtNLM"/>
    </source>
</evidence>
<sequence>MTFYQTISISQIIIVILLLSCAEKKPKSKETAVQKITINTADLKDTVDISDKIKNIQIIKLKEDEEKHLGMVEQVLVRPQHYIVVDKHDTDQIFLYNKKGDFIKSLVHHGDGPLEIRQVNDCWFNDLGNLEVYDFSLKKVVVYNEKYEPERTYKTDPSILFSNVRPIPGGGYVAFNGYSGYNGPFKGKNYKVGFLDHKFNLEATALSYPSGLNDALITSPMNPFWAVNDTTRFYQNYNPYIYNVSSNQQLTKRYKLDYQPNPLPANYEEEIILPNIRLISNVNTPFQDKIKAYEGYAGFSGAWNESQDIIMFSSFDEKHKPFISLYDKRKKEAIVSAHSLVETERFKIALLPYQAFDAGKKVFIGVFQGWVLEEYLLLKGSPFKPEISADKESNFLIKVAFN</sequence>